<gene>
    <name evidence="2" type="ORF">METZ01_LOCUS405990</name>
</gene>
<sequence>MTDRDDFQNVRLQRLVDQSQNE</sequence>
<accession>A0A382W2R9</accession>
<feature type="region of interest" description="Disordered" evidence="1">
    <location>
        <begin position="1"/>
        <end position="22"/>
    </location>
</feature>
<protein>
    <submittedName>
        <fullName evidence="2">Uncharacterized protein</fullName>
    </submittedName>
</protein>
<organism evidence="2">
    <name type="scientific">marine metagenome</name>
    <dbReference type="NCBI Taxonomy" id="408172"/>
    <lineage>
        <taxon>unclassified sequences</taxon>
        <taxon>metagenomes</taxon>
        <taxon>ecological metagenomes</taxon>
    </lineage>
</organism>
<evidence type="ECO:0000256" key="1">
    <source>
        <dbReference type="SAM" id="MobiDB-lite"/>
    </source>
</evidence>
<proteinExistence type="predicted"/>
<reference evidence="2" key="1">
    <citation type="submission" date="2018-05" db="EMBL/GenBank/DDBJ databases">
        <authorList>
            <person name="Lanie J.A."/>
            <person name="Ng W.-L."/>
            <person name="Kazmierczak K.M."/>
            <person name="Andrzejewski T.M."/>
            <person name="Davidsen T.M."/>
            <person name="Wayne K.J."/>
            <person name="Tettelin H."/>
            <person name="Glass J.I."/>
            <person name="Rusch D."/>
            <person name="Podicherti R."/>
            <person name="Tsui H.-C.T."/>
            <person name="Winkler M.E."/>
        </authorList>
    </citation>
    <scope>NUCLEOTIDE SEQUENCE</scope>
</reference>
<dbReference type="EMBL" id="UINC01156617">
    <property type="protein sequence ID" value="SVD53136.1"/>
    <property type="molecule type" value="Genomic_DNA"/>
</dbReference>
<feature type="non-terminal residue" evidence="2">
    <location>
        <position position="22"/>
    </location>
</feature>
<dbReference type="AlphaFoldDB" id="A0A382W2R9"/>
<name>A0A382W2R9_9ZZZZ</name>
<evidence type="ECO:0000313" key="2">
    <source>
        <dbReference type="EMBL" id="SVD53136.1"/>
    </source>
</evidence>